<evidence type="ECO:0000313" key="3">
    <source>
        <dbReference type="Proteomes" id="UP000669179"/>
    </source>
</evidence>
<sequence>MRRNALLAAATAVTCGVGVVAVTAAPADAAAWRNITSKSLAYDGSLDRVDFVSKNVGWAVGSQGNMFSPKAVIVRWNGSGWVRQASPVAFSPTDVAAAGPKKAWIIGYSLSGFTSLYWNGVKWAKVAYPMVGFPSQVAASADGTAYSVAGVDSSGGGLSSVLRWNGKGWTKINLPLPASSSITSVDVRSKNDVWLAGTTSPMGTTVNGIVLHWNGKVWQKLNIPGSMGIPAYQGVLNKIVALSPTNVYVSRVRQNAQITNAILRWNGKTWKTINTPLNAAGIGLSGDGHAGVVMLPITNGTRSQYMHYTGSAWKTYNGPVRNNGGVQIGDVDKRPNTTGIISVGTSSSAKKKIPFIEYFG</sequence>
<dbReference type="Proteomes" id="UP000669179">
    <property type="component" value="Unassembled WGS sequence"/>
</dbReference>
<reference evidence="2" key="1">
    <citation type="submission" date="2021-03" db="EMBL/GenBank/DDBJ databases">
        <authorList>
            <person name="Kanchanasin P."/>
            <person name="Saeng-In P."/>
            <person name="Phongsopitanun W."/>
            <person name="Yuki M."/>
            <person name="Kudo T."/>
            <person name="Ohkuma M."/>
            <person name="Tanasupawat S."/>
        </authorList>
    </citation>
    <scope>NUCLEOTIDE SEQUENCE</scope>
    <source>
        <strain evidence="2">GKU 128</strain>
    </source>
</reference>
<dbReference type="RefSeq" id="WP_208262468.1">
    <property type="nucleotide sequence ID" value="NZ_JAGEOJ010000025.1"/>
</dbReference>
<comment type="caution">
    <text evidence="2">The sequence shown here is derived from an EMBL/GenBank/DDBJ whole genome shotgun (WGS) entry which is preliminary data.</text>
</comment>
<proteinExistence type="predicted"/>
<name>A0A939T5X4_9ACTN</name>
<dbReference type="EMBL" id="JAGEOJ010000025">
    <property type="protein sequence ID" value="MBO2454266.1"/>
    <property type="molecule type" value="Genomic_DNA"/>
</dbReference>
<evidence type="ECO:0000313" key="2">
    <source>
        <dbReference type="EMBL" id="MBO2454266.1"/>
    </source>
</evidence>
<accession>A0A939T5X4</accession>
<dbReference type="SUPFAM" id="SSF50965">
    <property type="entry name" value="Galactose oxidase, central domain"/>
    <property type="match status" value="1"/>
</dbReference>
<feature type="chain" id="PRO_5038628742" evidence="1">
    <location>
        <begin position="25"/>
        <end position="360"/>
    </location>
</feature>
<keyword evidence="1" id="KW-0732">Signal</keyword>
<organism evidence="2 3">
    <name type="scientific">Actinomadura barringtoniae</name>
    <dbReference type="NCBI Taxonomy" id="1427535"/>
    <lineage>
        <taxon>Bacteria</taxon>
        <taxon>Bacillati</taxon>
        <taxon>Actinomycetota</taxon>
        <taxon>Actinomycetes</taxon>
        <taxon>Streptosporangiales</taxon>
        <taxon>Thermomonosporaceae</taxon>
        <taxon>Actinomadura</taxon>
    </lineage>
</organism>
<protein>
    <submittedName>
        <fullName evidence="2">Uncharacterized protein</fullName>
    </submittedName>
</protein>
<dbReference type="AlphaFoldDB" id="A0A939T5X4"/>
<gene>
    <name evidence="2" type="ORF">J4573_44775</name>
</gene>
<evidence type="ECO:0000256" key="1">
    <source>
        <dbReference type="SAM" id="SignalP"/>
    </source>
</evidence>
<dbReference type="InterPro" id="IPR011043">
    <property type="entry name" value="Gal_Oxase/kelch_b-propeller"/>
</dbReference>
<keyword evidence="3" id="KW-1185">Reference proteome</keyword>
<feature type="signal peptide" evidence="1">
    <location>
        <begin position="1"/>
        <end position="24"/>
    </location>
</feature>